<feature type="domain" description="GGDEF" evidence="2">
    <location>
        <begin position="331"/>
        <end position="466"/>
    </location>
</feature>
<evidence type="ECO:0000256" key="1">
    <source>
        <dbReference type="SAM" id="MobiDB-lite"/>
    </source>
</evidence>
<dbReference type="Gene3D" id="3.30.70.270">
    <property type="match status" value="1"/>
</dbReference>
<dbReference type="Proteomes" id="UP001529369">
    <property type="component" value="Unassembled WGS sequence"/>
</dbReference>
<dbReference type="RefSeq" id="WP_290317802.1">
    <property type="nucleotide sequence ID" value="NZ_JAUFPN010000153.1"/>
</dbReference>
<sequence>MDMAQDTPAPAPAAVPSQATVPVLRGALLESRQRWRDFTQLAADLAFETDAAGRLTFLAPDPALGWPEGALLGQPASDLLLHTEPDPFRPPAGGRPGGGRGIRAWLRQATGGPACYSLAVAPLLDAAGGFAGLRGIGRDITAEVREADAQAAGLRRAQALETLLRRVRRQVLAPRMLAATLEALPPALGCAGAAVLEVGPSGLPVVTHRHGDDPGSLLEAVGTLLNDDVPSYAEGPGQEALAVLPHPQRRAPRHALLAWRPPGGRPFDADDRHLLASAADLVFVALGNQALQQELELQARTDSLTGLLNRRAFLEDLHRRLERLNMEPSRSGGAVLFVDLDNFKPLNDRMGHEAGDQALIAVGRLLRDIVRPTDLVARFGGDEFAVWLQDADAEAAGMRAGAMCRTAVAVLPGLIPGCTLPLTFSIGGAVRAVDGSDTPDTLLARADTAMYTAKRGGRNGWRLAPEPRHEAPPAGRG</sequence>
<keyword evidence="3" id="KW-0808">Transferase</keyword>
<dbReference type="SMART" id="SM00267">
    <property type="entry name" value="GGDEF"/>
    <property type="match status" value="1"/>
</dbReference>
<evidence type="ECO:0000313" key="4">
    <source>
        <dbReference type="Proteomes" id="UP001529369"/>
    </source>
</evidence>
<dbReference type="InterPro" id="IPR029787">
    <property type="entry name" value="Nucleotide_cyclase"/>
</dbReference>
<dbReference type="Gene3D" id="3.30.450.20">
    <property type="entry name" value="PAS domain"/>
    <property type="match status" value="1"/>
</dbReference>
<keyword evidence="4" id="KW-1185">Reference proteome</keyword>
<name>A0ABT8A7Y1_9PROT</name>
<dbReference type="SUPFAM" id="SSF55073">
    <property type="entry name" value="Nucleotide cyclase"/>
    <property type="match status" value="1"/>
</dbReference>
<dbReference type="InterPro" id="IPR035965">
    <property type="entry name" value="PAS-like_dom_sf"/>
</dbReference>
<dbReference type="InterPro" id="IPR000014">
    <property type="entry name" value="PAS"/>
</dbReference>
<dbReference type="PROSITE" id="PS50887">
    <property type="entry name" value="GGDEF"/>
    <property type="match status" value="1"/>
</dbReference>
<dbReference type="PANTHER" id="PTHR46663">
    <property type="entry name" value="DIGUANYLATE CYCLASE DGCT-RELATED"/>
    <property type="match status" value="1"/>
</dbReference>
<dbReference type="InterPro" id="IPR052163">
    <property type="entry name" value="DGC-Regulatory_Protein"/>
</dbReference>
<dbReference type="InterPro" id="IPR000160">
    <property type="entry name" value="GGDEF_dom"/>
</dbReference>
<keyword evidence="3" id="KW-0548">Nucleotidyltransferase</keyword>
<dbReference type="GO" id="GO:0052621">
    <property type="term" value="F:diguanylate cyclase activity"/>
    <property type="evidence" value="ECO:0007669"/>
    <property type="project" value="UniProtKB-EC"/>
</dbReference>
<accession>A0ABT8A7Y1</accession>
<dbReference type="CDD" id="cd00130">
    <property type="entry name" value="PAS"/>
    <property type="match status" value="1"/>
</dbReference>
<dbReference type="NCBIfam" id="TIGR00254">
    <property type="entry name" value="GGDEF"/>
    <property type="match status" value="1"/>
</dbReference>
<dbReference type="PANTHER" id="PTHR46663:SF4">
    <property type="entry name" value="DIGUANYLATE CYCLASE DGCT-RELATED"/>
    <property type="match status" value="1"/>
</dbReference>
<dbReference type="Pfam" id="PF00990">
    <property type="entry name" value="GGDEF"/>
    <property type="match status" value="1"/>
</dbReference>
<dbReference type="EC" id="2.7.7.65" evidence="3"/>
<dbReference type="EMBL" id="JAUFPN010000153">
    <property type="protein sequence ID" value="MDN3565929.1"/>
    <property type="molecule type" value="Genomic_DNA"/>
</dbReference>
<organism evidence="3 4">
    <name type="scientific">Paeniroseomonas aquatica</name>
    <dbReference type="NCBI Taxonomy" id="373043"/>
    <lineage>
        <taxon>Bacteria</taxon>
        <taxon>Pseudomonadati</taxon>
        <taxon>Pseudomonadota</taxon>
        <taxon>Alphaproteobacteria</taxon>
        <taxon>Acetobacterales</taxon>
        <taxon>Acetobacteraceae</taxon>
        <taxon>Paeniroseomonas</taxon>
    </lineage>
</organism>
<gene>
    <name evidence="3" type="ORF">QWZ14_16280</name>
</gene>
<evidence type="ECO:0000259" key="2">
    <source>
        <dbReference type="PROSITE" id="PS50887"/>
    </source>
</evidence>
<reference evidence="4" key="1">
    <citation type="journal article" date="2019" name="Int. J. Syst. Evol. Microbiol.">
        <title>The Global Catalogue of Microorganisms (GCM) 10K type strain sequencing project: providing services to taxonomists for standard genome sequencing and annotation.</title>
        <authorList>
            <consortium name="The Broad Institute Genomics Platform"/>
            <consortium name="The Broad Institute Genome Sequencing Center for Infectious Disease"/>
            <person name="Wu L."/>
            <person name="Ma J."/>
        </authorList>
    </citation>
    <scope>NUCLEOTIDE SEQUENCE [LARGE SCALE GENOMIC DNA]</scope>
    <source>
        <strain evidence="4">CECT 7131</strain>
    </source>
</reference>
<proteinExistence type="predicted"/>
<evidence type="ECO:0000313" key="3">
    <source>
        <dbReference type="EMBL" id="MDN3565929.1"/>
    </source>
</evidence>
<protein>
    <submittedName>
        <fullName evidence="3">Sensor domain-containing diguanylate cyclase</fullName>
        <ecNumber evidence="3">2.7.7.65</ecNumber>
    </submittedName>
</protein>
<dbReference type="SUPFAM" id="SSF55781">
    <property type="entry name" value="GAF domain-like"/>
    <property type="match status" value="1"/>
</dbReference>
<dbReference type="InterPro" id="IPR043128">
    <property type="entry name" value="Rev_trsase/Diguanyl_cyclase"/>
</dbReference>
<feature type="region of interest" description="Disordered" evidence="1">
    <location>
        <begin position="457"/>
        <end position="477"/>
    </location>
</feature>
<dbReference type="SUPFAM" id="SSF55785">
    <property type="entry name" value="PYP-like sensor domain (PAS domain)"/>
    <property type="match status" value="1"/>
</dbReference>
<dbReference type="CDD" id="cd01949">
    <property type="entry name" value="GGDEF"/>
    <property type="match status" value="1"/>
</dbReference>
<comment type="caution">
    <text evidence="3">The sequence shown here is derived from an EMBL/GenBank/DDBJ whole genome shotgun (WGS) entry which is preliminary data.</text>
</comment>